<evidence type="ECO:0000259" key="1">
    <source>
        <dbReference type="Pfam" id="PF03167"/>
    </source>
</evidence>
<reference evidence="3" key="1">
    <citation type="submission" date="2008-04" db="EMBL/GenBank/DDBJ databases">
        <title>Complete sequence of chromosome of Nostoc punctiforme ATCC 29133.</title>
        <authorList>
            <consortium name="US DOE Joint Genome Institute"/>
            <person name="Copeland A."/>
            <person name="Lucas S."/>
            <person name="Lapidus A."/>
            <person name="Glavina del Rio T."/>
            <person name="Dalin E."/>
            <person name="Tice H."/>
            <person name="Pitluck S."/>
            <person name="Chain P."/>
            <person name="Malfatti S."/>
            <person name="Shin M."/>
            <person name="Vergez L."/>
            <person name="Schmutz J."/>
            <person name="Larimer F."/>
            <person name="Land M."/>
            <person name="Hauser L."/>
            <person name="Kyrpides N."/>
            <person name="Kim E."/>
            <person name="Meeks J.C."/>
            <person name="Elhai J."/>
            <person name="Campbell E.L."/>
            <person name="Thiel T."/>
            <person name="Longmire J."/>
            <person name="Potts M."/>
            <person name="Atlas R."/>
        </authorList>
    </citation>
    <scope>NUCLEOTIDE SEQUENCE [LARGE SCALE GENOMIC DNA]</scope>
    <source>
        <strain evidence="3">ATCC 29133 / PCC 73102</strain>
    </source>
</reference>
<dbReference type="eggNOG" id="ENOG5030PVK">
    <property type="taxonomic scope" value="Bacteria"/>
</dbReference>
<dbReference type="RefSeq" id="WP_012411016.1">
    <property type="nucleotide sequence ID" value="NC_010628.1"/>
</dbReference>
<dbReference type="Proteomes" id="UP000001191">
    <property type="component" value="Chromosome"/>
</dbReference>
<protein>
    <recommendedName>
        <fullName evidence="1">Uracil-DNA glycosylase-like domain-containing protein</fullName>
    </recommendedName>
</protein>
<dbReference type="EnsemblBacteria" id="ACC83056">
    <property type="protein sequence ID" value="ACC83056"/>
    <property type="gene ID" value="Npun_R4700"/>
</dbReference>
<accession>B2IXZ7</accession>
<dbReference type="Pfam" id="PF03167">
    <property type="entry name" value="UDG"/>
    <property type="match status" value="1"/>
</dbReference>
<dbReference type="EMBL" id="CP001037">
    <property type="protein sequence ID" value="ACC83056.1"/>
    <property type="molecule type" value="Genomic_DNA"/>
</dbReference>
<reference evidence="2 3" key="2">
    <citation type="journal article" date="2013" name="Plant Physiol.">
        <title>A Nostoc punctiforme Sugar Transporter Necessary to Establish a Cyanobacterium-Plant Symbiosis.</title>
        <authorList>
            <person name="Ekman M."/>
            <person name="Picossi S."/>
            <person name="Campbell E.L."/>
            <person name="Meeks J.C."/>
            <person name="Flores E."/>
        </authorList>
    </citation>
    <scope>NUCLEOTIDE SEQUENCE [LARGE SCALE GENOMIC DNA]</scope>
    <source>
        <strain evidence="3">ATCC 29133 / PCC 73102</strain>
    </source>
</reference>
<evidence type="ECO:0000313" key="2">
    <source>
        <dbReference type="EMBL" id="ACC83056.1"/>
    </source>
</evidence>
<dbReference type="InterPro" id="IPR036895">
    <property type="entry name" value="Uracil-DNA_glycosylase-like_sf"/>
</dbReference>
<organism evidence="2 3">
    <name type="scientific">Nostoc punctiforme (strain ATCC 29133 / PCC 73102)</name>
    <dbReference type="NCBI Taxonomy" id="63737"/>
    <lineage>
        <taxon>Bacteria</taxon>
        <taxon>Bacillati</taxon>
        <taxon>Cyanobacteriota</taxon>
        <taxon>Cyanophyceae</taxon>
        <taxon>Nostocales</taxon>
        <taxon>Nostocaceae</taxon>
        <taxon>Nostoc</taxon>
    </lineage>
</organism>
<proteinExistence type="predicted"/>
<gene>
    <name evidence="2" type="ordered locus">Npun_R4700</name>
</gene>
<keyword evidence="3" id="KW-1185">Reference proteome</keyword>
<dbReference type="KEGG" id="npu:Npun_R4700"/>
<feature type="domain" description="Uracil-DNA glycosylase-like" evidence="1">
    <location>
        <begin position="93"/>
        <end position="227"/>
    </location>
</feature>
<dbReference type="SUPFAM" id="SSF52141">
    <property type="entry name" value="Uracil-DNA glycosylase-like"/>
    <property type="match status" value="1"/>
</dbReference>
<dbReference type="OrthoDB" id="494984at2"/>
<dbReference type="AlphaFoldDB" id="B2IXZ7"/>
<evidence type="ECO:0000313" key="3">
    <source>
        <dbReference type="Proteomes" id="UP000001191"/>
    </source>
</evidence>
<dbReference type="HOGENOM" id="CLU_073776_0_0_3"/>
<sequence>MSDYLFSQFKANEFEALHKELSKALNISQGQLQALYEEMQQEFELEGYPDDRRLPRNISHSHDESFQKCYEDALVIGVDIPSLLEKNNNISNKKTVVILGQDPLRKSDKRVEEIGIATPYALHLKSCREKLRNTRLYFDLIKVLLDAGYRVYLTDIFKLWVSEASCDRGIPLNKQDCTRFIQVLKAELEIFEPLAVITWGKKASSAIKSIKLEVKPLEFPHPSGAANGAWRELMGKPPTRENRINFWQEKVFAHLSGL</sequence>
<dbReference type="STRING" id="63737.Npun_R4700"/>
<dbReference type="InterPro" id="IPR005122">
    <property type="entry name" value="Uracil-DNA_glycosylase-like"/>
</dbReference>
<name>B2IXZ7_NOSP7</name>